<reference evidence="6" key="1">
    <citation type="journal article" date="2020" name="Genome Biol.">
        <title>Gamete binning: chromosome-level and haplotype-resolved genome assembly enabled by high-throughput single-cell sequencing of gamete genomes.</title>
        <authorList>
            <person name="Campoy J.A."/>
            <person name="Sun H."/>
            <person name="Goel M."/>
            <person name="Jiao W.-B."/>
            <person name="Folz-Donahue K."/>
            <person name="Wang N."/>
            <person name="Rubio M."/>
            <person name="Liu C."/>
            <person name="Kukat C."/>
            <person name="Ruiz D."/>
            <person name="Huettel B."/>
            <person name="Schneeberger K."/>
        </authorList>
    </citation>
    <scope>NUCLEOTIDE SEQUENCE [LARGE SCALE GENOMIC DNA]</scope>
    <source>
        <strain evidence="6">cv. Rojo Pasion</strain>
    </source>
</reference>
<dbReference type="InterPro" id="IPR011009">
    <property type="entry name" value="Kinase-like_dom_sf"/>
</dbReference>
<evidence type="ECO:0000313" key="5">
    <source>
        <dbReference type="Proteomes" id="UP000507222"/>
    </source>
</evidence>
<sequence length="81" mass="9017">MSIPNGDSELNDDVGPCPYAYEEFEKFTSNFSEETEVKVIGGTHHKNLVRLLGYCLDGPNKLLVYEYMSNGSLVDRDGPSL</sequence>
<dbReference type="GO" id="GO:0004672">
    <property type="term" value="F:protein kinase activity"/>
    <property type="evidence" value="ECO:0007669"/>
    <property type="project" value="InterPro"/>
</dbReference>
<dbReference type="PANTHER" id="PTHR47976">
    <property type="entry name" value="G-TYPE LECTIN S-RECEPTOR-LIKE SERINE/THREONINE-PROTEIN KINASE SD2-5"/>
    <property type="match status" value="1"/>
</dbReference>
<keyword evidence="1" id="KW-0732">Signal</keyword>
<proteinExistence type="predicted"/>
<dbReference type="EMBL" id="CAEKKB010000002">
    <property type="protein sequence ID" value="CAB4299410.1"/>
    <property type="molecule type" value="Genomic_DNA"/>
</dbReference>
<evidence type="ECO:0000313" key="3">
    <source>
        <dbReference type="EMBL" id="CAB4269034.1"/>
    </source>
</evidence>
<evidence type="ECO:0000259" key="2">
    <source>
        <dbReference type="Pfam" id="PF07714"/>
    </source>
</evidence>
<evidence type="ECO:0000313" key="6">
    <source>
        <dbReference type="Proteomes" id="UP000507245"/>
    </source>
</evidence>
<gene>
    <name evidence="3" type="ORF">CURHAP_LOCUS14078</name>
    <name evidence="4" type="ORF">ORAREDHAP_LOCUS13630</name>
</gene>
<dbReference type="OrthoDB" id="1154362at2759"/>
<dbReference type="Proteomes" id="UP000507222">
    <property type="component" value="Unassembled WGS sequence"/>
</dbReference>
<evidence type="ECO:0000256" key="1">
    <source>
        <dbReference type="ARBA" id="ARBA00022729"/>
    </source>
</evidence>
<reference evidence="4 5" key="2">
    <citation type="submission" date="2020-05" db="EMBL/GenBank/DDBJ databases">
        <authorList>
            <person name="Campoy J."/>
            <person name="Schneeberger K."/>
            <person name="Spophaly S."/>
        </authorList>
    </citation>
    <scope>NUCLEOTIDE SEQUENCE [LARGE SCALE GENOMIC DNA]</scope>
    <source>
        <strain evidence="4">PruArmRojPasFocal</strain>
    </source>
</reference>
<dbReference type="Gene3D" id="3.30.200.20">
    <property type="entry name" value="Phosphorylase Kinase, domain 1"/>
    <property type="match status" value="1"/>
</dbReference>
<dbReference type="Pfam" id="PF07714">
    <property type="entry name" value="PK_Tyr_Ser-Thr"/>
    <property type="match status" value="1"/>
</dbReference>
<name>A0A6J5WCG6_PRUAR</name>
<keyword evidence="6" id="KW-1185">Reference proteome</keyword>
<dbReference type="InterPro" id="IPR051343">
    <property type="entry name" value="G-type_lectin_kinases/EP1-like"/>
</dbReference>
<protein>
    <recommendedName>
        <fullName evidence="2">Serine-threonine/tyrosine-protein kinase catalytic domain-containing protein</fullName>
    </recommendedName>
</protein>
<organism evidence="4 6">
    <name type="scientific">Prunus armeniaca</name>
    <name type="common">Apricot</name>
    <name type="synonym">Armeniaca vulgaris</name>
    <dbReference type="NCBI Taxonomy" id="36596"/>
    <lineage>
        <taxon>Eukaryota</taxon>
        <taxon>Viridiplantae</taxon>
        <taxon>Streptophyta</taxon>
        <taxon>Embryophyta</taxon>
        <taxon>Tracheophyta</taxon>
        <taxon>Spermatophyta</taxon>
        <taxon>Magnoliopsida</taxon>
        <taxon>eudicotyledons</taxon>
        <taxon>Gunneridae</taxon>
        <taxon>Pentapetalae</taxon>
        <taxon>rosids</taxon>
        <taxon>fabids</taxon>
        <taxon>Rosales</taxon>
        <taxon>Rosaceae</taxon>
        <taxon>Amygdaloideae</taxon>
        <taxon>Amygdaleae</taxon>
        <taxon>Prunus</taxon>
    </lineage>
</organism>
<dbReference type="AlphaFoldDB" id="A0A6J5WCG6"/>
<dbReference type="PANTHER" id="PTHR47976:SF7">
    <property type="entry name" value="RECEPTOR-LIKE SERINE_THREONINE-PROTEIN KINASE"/>
    <property type="match status" value="1"/>
</dbReference>
<dbReference type="SUPFAM" id="SSF56112">
    <property type="entry name" value="Protein kinase-like (PK-like)"/>
    <property type="match status" value="1"/>
</dbReference>
<dbReference type="Proteomes" id="UP000507245">
    <property type="component" value="Unassembled WGS sequence"/>
</dbReference>
<dbReference type="EMBL" id="CAEKDK010000002">
    <property type="protein sequence ID" value="CAB4269034.1"/>
    <property type="molecule type" value="Genomic_DNA"/>
</dbReference>
<dbReference type="InterPro" id="IPR001245">
    <property type="entry name" value="Ser-Thr/Tyr_kinase_cat_dom"/>
</dbReference>
<feature type="domain" description="Serine-threonine/tyrosine-protein kinase catalytic" evidence="2">
    <location>
        <begin position="35"/>
        <end position="75"/>
    </location>
</feature>
<accession>A0A6J5WCG6</accession>
<evidence type="ECO:0000313" key="4">
    <source>
        <dbReference type="EMBL" id="CAB4299410.1"/>
    </source>
</evidence>